<proteinExistence type="predicted"/>
<feature type="domain" description="DDE-1" evidence="1">
    <location>
        <begin position="82"/>
        <end position="195"/>
    </location>
</feature>
<keyword evidence="2" id="KW-0255">Endonuclease</keyword>
<protein>
    <submittedName>
        <fullName evidence="2">DDE superfamily endonuclease</fullName>
    </submittedName>
</protein>
<gene>
    <name evidence="2" type="ORF">QE152_g4271</name>
</gene>
<dbReference type="Proteomes" id="UP001458880">
    <property type="component" value="Unassembled WGS sequence"/>
</dbReference>
<dbReference type="EMBL" id="JASPKY010000021">
    <property type="protein sequence ID" value="KAK9752383.1"/>
    <property type="molecule type" value="Genomic_DNA"/>
</dbReference>
<organism evidence="2 3">
    <name type="scientific">Popillia japonica</name>
    <name type="common">Japanese beetle</name>
    <dbReference type="NCBI Taxonomy" id="7064"/>
    <lineage>
        <taxon>Eukaryota</taxon>
        <taxon>Metazoa</taxon>
        <taxon>Ecdysozoa</taxon>
        <taxon>Arthropoda</taxon>
        <taxon>Hexapoda</taxon>
        <taxon>Insecta</taxon>
        <taxon>Pterygota</taxon>
        <taxon>Neoptera</taxon>
        <taxon>Endopterygota</taxon>
        <taxon>Coleoptera</taxon>
        <taxon>Polyphaga</taxon>
        <taxon>Scarabaeiformia</taxon>
        <taxon>Scarabaeidae</taxon>
        <taxon>Rutelinae</taxon>
        <taxon>Popillia</taxon>
    </lineage>
</organism>
<evidence type="ECO:0000259" key="1">
    <source>
        <dbReference type="Pfam" id="PF03184"/>
    </source>
</evidence>
<comment type="caution">
    <text evidence="2">The sequence shown here is derived from an EMBL/GenBank/DDBJ whole genome shotgun (WGS) entry which is preliminary data.</text>
</comment>
<dbReference type="AlphaFoldDB" id="A0AAW1N0U8"/>
<dbReference type="GO" id="GO:0005634">
    <property type="term" value="C:nucleus"/>
    <property type="evidence" value="ECO:0007669"/>
    <property type="project" value="TreeGrafter"/>
</dbReference>
<dbReference type="InterPro" id="IPR004875">
    <property type="entry name" value="DDE_SF_endonuclease_dom"/>
</dbReference>
<sequence>MHTSRDQYLILKRESDAEFSSTGFLYLFIAERQKLNAIVKTENIDSLKLYNYDETELYWRVLPNNTQASTAERNTPDRTTIKDRVSVSLCANADGSRMLKSVIVGKSKKPFAIKKILWTRCQFTSITQKVYGSLQRIQMDWFKKYAVPEIRRYQAHILKIPEYEVKALDLLDNCPAHPQAEQLVSDDEKISQASIQKEVLSKILEIEEPAVGEKDRRGQKTLQNLKVYYIRSMIFNLASAVNDIHKPSTLINSWQKLLINEEVESDTGGFETEDFYNTPYQAGEN</sequence>
<name>A0AAW1N0U8_POPJA</name>
<dbReference type="PANTHER" id="PTHR19303:SF16">
    <property type="entry name" value="JERKY PROTEIN HOMOLOG-LIKE"/>
    <property type="match status" value="1"/>
</dbReference>
<accession>A0AAW1N0U8</accession>
<reference evidence="2 3" key="1">
    <citation type="journal article" date="2024" name="BMC Genomics">
        <title>De novo assembly and annotation of Popillia japonica's genome with initial clues to its potential as an invasive pest.</title>
        <authorList>
            <person name="Cucini C."/>
            <person name="Boschi S."/>
            <person name="Funari R."/>
            <person name="Cardaioli E."/>
            <person name="Iannotti N."/>
            <person name="Marturano G."/>
            <person name="Paoli F."/>
            <person name="Bruttini M."/>
            <person name="Carapelli A."/>
            <person name="Frati F."/>
            <person name="Nardi F."/>
        </authorList>
    </citation>
    <scope>NUCLEOTIDE SEQUENCE [LARGE SCALE GENOMIC DNA]</scope>
    <source>
        <strain evidence="2">DMR45628</strain>
    </source>
</reference>
<dbReference type="PANTHER" id="PTHR19303">
    <property type="entry name" value="TRANSPOSON"/>
    <property type="match status" value="1"/>
</dbReference>
<evidence type="ECO:0000313" key="2">
    <source>
        <dbReference type="EMBL" id="KAK9752383.1"/>
    </source>
</evidence>
<keyword evidence="2" id="KW-0378">Hydrolase</keyword>
<dbReference type="InterPro" id="IPR050863">
    <property type="entry name" value="CenT-Element_Derived"/>
</dbReference>
<dbReference type="Pfam" id="PF03184">
    <property type="entry name" value="DDE_1"/>
    <property type="match status" value="1"/>
</dbReference>
<dbReference type="GO" id="GO:0004519">
    <property type="term" value="F:endonuclease activity"/>
    <property type="evidence" value="ECO:0007669"/>
    <property type="project" value="UniProtKB-KW"/>
</dbReference>
<dbReference type="GO" id="GO:0003677">
    <property type="term" value="F:DNA binding"/>
    <property type="evidence" value="ECO:0007669"/>
    <property type="project" value="TreeGrafter"/>
</dbReference>
<keyword evidence="3" id="KW-1185">Reference proteome</keyword>
<evidence type="ECO:0000313" key="3">
    <source>
        <dbReference type="Proteomes" id="UP001458880"/>
    </source>
</evidence>
<keyword evidence="2" id="KW-0540">Nuclease</keyword>